<evidence type="ECO:0000256" key="3">
    <source>
        <dbReference type="ARBA" id="ARBA00022475"/>
    </source>
</evidence>
<feature type="transmembrane region" description="Helical" evidence="8">
    <location>
        <begin position="555"/>
        <end position="575"/>
    </location>
</feature>
<dbReference type="Proteomes" id="UP000319817">
    <property type="component" value="Chromosome"/>
</dbReference>
<feature type="transmembrane region" description="Helical" evidence="8">
    <location>
        <begin position="31"/>
        <end position="51"/>
    </location>
</feature>
<dbReference type="InterPro" id="IPR050171">
    <property type="entry name" value="MFS_Transporters"/>
</dbReference>
<dbReference type="Pfam" id="PF00854">
    <property type="entry name" value="PTR2"/>
    <property type="match status" value="2"/>
</dbReference>
<comment type="subcellular location">
    <subcellularLocation>
        <location evidence="1">Cell membrane</location>
        <topology evidence="1">Multi-pass membrane protein</topology>
    </subcellularLocation>
</comment>
<evidence type="ECO:0000256" key="1">
    <source>
        <dbReference type="ARBA" id="ARBA00004651"/>
    </source>
</evidence>
<evidence type="ECO:0000313" key="9">
    <source>
        <dbReference type="EMBL" id="QDT13923.1"/>
    </source>
</evidence>
<feature type="transmembrane region" description="Helical" evidence="8">
    <location>
        <begin position="620"/>
        <end position="646"/>
    </location>
</feature>
<feature type="transmembrane region" description="Helical" evidence="8">
    <location>
        <begin position="175"/>
        <end position="194"/>
    </location>
</feature>
<feature type="transmembrane region" description="Helical" evidence="8">
    <location>
        <begin position="523"/>
        <end position="543"/>
    </location>
</feature>
<protein>
    <submittedName>
        <fullName evidence="9">Putative dipeptide and tripeptide permease YjdL</fullName>
    </submittedName>
</protein>
<feature type="transmembrane region" description="Helical" evidence="8">
    <location>
        <begin position="201"/>
        <end position="217"/>
    </location>
</feature>
<feature type="transmembrane region" description="Helical" evidence="8">
    <location>
        <begin position="149"/>
        <end position="169"/>
    </location>
</feature>
<dbReference type="PANTHER" id="PTHR23517:SF15">
    <property type="entry name" value="PROTON-DEPENDENT OLIGOPEPTIDE FAMILY TRANSPORT PROTEIN"/>
    <property type="match status" value="1"/>
</dbReference>
<feature type="transmembrane region" description="Helical" evidence="8">
    <location>
        <begin position="110"/>
        <end position="128"/>
    </location>
</feature>
<feature type="transmembrane region" description="Helical" evidence="8">
    <location>
        <begin position="268"/>
        <end position="288"/>
    </location>
</feature>
<evidence type="ECO:0000256" key="5">
    <source>
        <dbReference type="ARBA" id="ARBA00022856"/>
    </source>
</evidence>
<evidence type="ECO:0000256" key="2">
    <source>
        <dbReference type="ARBA" id="ARBA00022448"/>
    </source>
</evidence>
<keyword evidence="4 8" id="KW-0812">Transmembrane</keyword>
<dbReference type="PANTHER" id="PTHR23517">
    <property type="entry name" value="RESISTANCE PROTEIN MDTM, PUTATIVE-RELATED-RELATED"/>
    <property type="match status" value="1"/>
</dbReference>
<dbReference type="OrthoDB" id="9772725at2"/>
<evidence type="ECO:0000313" key="10">
    <source>
        <dbReference type="Proteomes" id="UP000319817"/>
    </source>
</evidence>
<dbReference type="AlphaFoldDB" id="A0A517P3H4"/>
<feature type="transmembrane region" description="Helical" evidence="8">
    <location>
        <begin position="406"/>
        <end position="424"/>
    </location>
</feature>
<keyword evidence="10" id="KW-1185">Reference proteome</keyword>
<dbReference type="InterPro" id="IPR000109">
    <property type="entry name" value="POT_fam"/>
</dbReference>
<evidence type="ECO:0000256" key="8">
    <source>
        <dbReference type="SAM" id="Phobius"/>
    </source>
</evidence>
<sequence>MSQAQIEQQPKVFGHPSGLYTLFFAEMWERFSYYGMRALLIFYMIKGFLGYGDAQAYTVYGAYTALVYMTPFIGGLLADKILGKRIAVVIGGLLMAAGHLLMTIESEWPFFFALALLIVGNGFFKPNISTTVGSLYRQGDRRRDDGFNIFYTGINLGAAMSPLLCGFVGETYGWHYGFGLATIGMLIGLAVFVMPNLVTQLLIMAGAIASSVGMLLFRPDNIYAILINIFVAVCLMAAAVVAWIALSRGGLPTWAGGRPEGVSSKHDWKIYTGIAISIPIFALLVSGFSPFTQPAADAVLKTKDVLLQERVAFLEKLNVDADTVAQVQAAGISVEPKLRGETYKLINQETIDSVKGDGSSFAGTIAGIFLEEVSKPAGLVLTVLGILAFGYLIIETFKLNKVQRERMIAALVLIFFQMLFFAFFEQAGSSVNNFTDRNIDRVGETTAVTDEMVGTTIRIEPTQAQLGYQFDSGKAFTNSDLDQLRKIIKETPNLDKIEVDWNVADSNVGMGIASRLDELPASIFQSFNAIFILIFALVFNWLWSALRRKNMDPSAPIKFGLGLIQLGLGFGAFWLGAQNCTSVGMVAISWLTLGILLQTTGELCLSPVGLSTMTKLSPKILVSTLMGAWFLATAFSQYLAAIISQFTSVGGHGGGGADLPAPKDTVHIYGDVFGSIAMTAIASGILCIILSPILKNWMHEGVVLDDDGNPVETQVSAS</sequence>
<keyword evidence="5" id="KW-0571">Peptide transport</keyword>
<dbReference type="SUPFAM" id="SSF103473">
    <property type="entry name" value="MFS general substrate transporter"/>
    <property type="match status" value="1"/>
</dbReference>
<evidence type="ECO:0000256" key="7">
    <source>
        <dbReference type="ARBA" id="ARBA00023136"/>
    </source>
</evidence>
<dbReference type="GO" id="GO:0005886">
    <property type="term" value="C:plasma membrane"/>
    <property type="evidence" value="ECO:0007669"/>
    <property type="project" value="UniProtKB-SubCell"/>
</dbReference>
<accession>A0A517P3H4</accession>
<proteinExistence type="predicted"/>
<evidence type="ECO:0000256" key="6">
    <source>
        <dbReference type="ARBA" id="ARBA00022989"/>
    </source>
</evidence>
<keyword evidence="6 8" id="KW-1133">Transmembrane helix</keyword>
<dbReference type="InterPro" id="IPR036259">
    <property type="entry name" value="MFS_trans_sf"/>
</dbReference>
<dbReference type="GO" id="GO:1904680">
    <property type="term" value="F:peptide transmembrane transporter activity"/>
    <property type="evidence" value="ECO:0007669"/>
    <property type="project" value="InterPro"/>
</dbReference>
<dbReference type="EMBL" id="CP036526">
    <property type="protein sequence ID" value="QDT13923.1"/>
    <property type="molecule type" value="Genomic_DNA"/>
</dbReference>
<dbReference type="GO" id="GO:0006857">
    <property type="term" value="P:oligopeptide transport"/>
    <property type="evidence" value="ECO:0007669"/>
    <property type="project" value="InterPro"/>
</dbReference>
<keyword evidence="2" id="KW-0813">Transport</keyword>
<dbReference type="InterPro" id="IPR018456">
    <property type="entry name" value="PTR2_symporter_CS"/>
</dbReference>
<feature type="transmembrane region" description="Helical" evidence="8">
    <location>
        <begin position="223"/>
        <end position="247"/>
    </location>
</feature>
<gene>
    <name evidence="9" type="primary">yjdL</name>
    <name evidence="9" type="ORF">K239x_59430</name>
</gene>
<dbReference type="Gene3D" id="1.20.1250.20">
    <property type="entry name" value="MFS general substrate transporter like domains"/>
    <property type="match status" value="3"/>
</dbReference>
<evidence type="ECO:0000256" key="4">
    <source>
        <dbReference type="ARBA" id="ARBA00022692"/>
    </source>
</evidence>
<dbReference type="CDD" id="cd17346">
    <property type="entry name" value="MFS_DtpA_like"/>
    <property type="match status" value="1"/>
</dbReference>
<name>A0A517P3H4_9BACT</name>
<organism evidence="9 10">
    <name type="scientific">Stieleria marina</name>
    <dbReference type="NCBI Taxonomy" id="1930275"/>
    <lineage>
        <taxon>Bacteria</taxon>
        <taxon>Pseudomonadati</taxon>
        <taxon>Planctomycetota</taxon>
        <taxon>Planctomycetia</taxon>
        <taxon>Pirellulales</taxon>
        <taxon>Pirellulaceae</taxon>
        <taxon>Stieleria</taxon>
    </lineage>
</organism>
<dbReference type="InterPro" id="IPR005279">
    <property type="entry name" value="Dipep/tripep_permease"/>
</dbReference>
<keyword evidence="3" id="KW-1003">Cell membrane</keyword>
<keyword evidence="7 8" id="KW-0472">Membrane</keyword>
<dbReference type="RefSeq" id="WP_145421920.1">
    <property type="nucleotide sequence ID" value="NZ_CP036526.1"/>
</dbReference>
<feature type="transmembrane region" description="Helical" evidence="8">
    <location>
        <begin position="666"/>
        <end position="690"/>
    </location>
</feature>
<dbReference type="PROSITE" id="PS01022">
    <property type="entry name" value="PTR2_1"/>
    <property type="match status" value="1"/>
</dbReference>
<feature type="transmembrane region" description="Helical" evidence="8">
    <location>
        <begin position="57"/>
        <end position="78"/>
    </location>
</feature>
<reference evidence="9 10" key="1">
    <citation type="submission" date="2019-02" db="EMBL/GenBank/DDBJ databases">
        <title>Deep-cultivation of Planctomycetes and their phenomic and genomic characterization uncovers novel biology.</title>
        <authorList>
            <person name="Wiegand S."/>
            <person name="Jogler M."/>
            <person name="Boedeker C."/>
            <person name="Pinto D."/>
            <person name="Vollmers J."/>
            <person name="Rivas-Marin E."/>
            <person name="Kohn T."/>
            <person name="Peeters S.H."/>
            <person name="Heuer A."/>
            <person name="Rast P."/>
            <person name="Oberbeckmann S."/>
            <person name="Bunk B."/>
            <person name="Jeske O."/>
            <person name="Meyerdierks A."/>
            <person name="Storesund J.E."/>
            <person name="Kallscheuer N."/>
            <person name="Luecker S."/>
            <person name="Lage O.M."/>
            <person name="Pohl T."/>
            <person name="Merkel B.J."/>
            <person name="Hornburger P."/>
            <person name="Mueller R.-W."/>
            <person name="Bruemmer F."/>
            <person name="Labrenz M."/>
            <person name="Spormann A.M."/>
            <person name="Op den Camp H."/>
            <person name="Overmann J."/>
            <person name="Amann R."/>
            <person name="Jetten M.S.M."/>
            <person name="Mascher T."/>
            <person name="Medema M.H."/>
            <person name="Devos D.P."/>
            <person name="Kaster A.-K."/>
            <person name="Ovreas L."/>
            <person name="Rohde M."/>
            <person name="Galperin M.Y."/>
            <person name="Jogler C."/>
        </authorList>
    </citation>
    <scope>NUCLEOTIDE SEQUENCE [LARGE SCALE GENOMIC DNA]</scope>
    <source>
        <strain evidence="9 10">K23_9</strain>
    </source>
</reference>
<feature type="transmembrane region" description="Helical" evidence="8">
    <location>
        <begin position="587"/>
        <end position="608"/>
    </location>
</feature>
<feature type="transmembrane region" description="Helical" evidence="8">
    <location>
        <begin position="85"/>
        <end position="104"/>
    </location>
</feature>
<dbReference type="NCBIfam" id="TIGR00924">
    <property type="entry name" value="yjdL_sub1_fam"/>
    <property type="match status" value="1"/>
</dbReference>
<keyword evidence="5" id="KW-0653">Protein transport</keyword>
<feature type="transmembrane region" description="Helical" evidence="8">
    <location>
        <begin position="377"/>
        <end position="394"/>
    </location>
</feature>